<dbReference type="SUPFAM" id="SSF51735">
    <property type="entry name" value="NAD(P)-binding Rossmann-fold domains"/>
    <property type="match status" value="1"/>
</dbReference>
<dbReference type="InterPro" id="IPR006311">
    <property type="entry name" value="TAT_signal"/>
</dbReference>
<sequence length="473" mass="53272">MTTRRDFLKTMTMASAGLALGTGDVLANPTSFAAQRKVTDKVKIAYIGIGNRGEQIINDFARTGMVEVIALCDVDMGAAHTQKIMNKYPKAKRFRDFRQMFDKAGNEFDAVAIATPDHSHFPISMLALASGKHVYVEKPLARTFYEAELLMQAALKRPNLATQVGNQGHSEANYFQFKAWMDAGIIKDVTAVTAHMNNPRRWHKWDTNIYKYPAGQQLPKDMEWDTWLGAAPYHEYNKDYHLGQWRCWYDFGMGCLGDWGAHILDTVHEFLELGLPYEVTMKYANGHNDYFFPYSSTILFRFPQRKGMPPVDITWYDGLDNLPPIPAGYGVSGLDPNIPSTNQGDTPASKLNPGKIIYTKDLVFKGGSHGSTLSIIPEEKAKEMADKLPEVPKSPSNHFENFLLACMGREKTRSPFEINGVLSQVFSLGVIAQRLNTQLFFDPRTKQITNNEFANAMLAGVPPRKGWDEFYKL</sequence>
<keyword evidence="1" id="KW-0732">Signal</keyword>
<dbReference type="Pfam" id="PF01408">
    <property type="entry name" value="GFO_IDH_MocA"/>
    <property type="match status" value="1"/>
</dbReference>
<dbReference type="PANTHER" id="PTHR43818">
    <property type="entry name" value="BCDNA.GH03377"/>
    <property type="match status" value="1"/>
</dbReference>
<dbReference type="SUPFAM" id="SSF55347">
    <property type="entry name" value="Glyceraldehyde-3-phosphate dehydrogenase-like, C-terminal domain"/>
    <property type="match status" value="1"/>
</dbReference>
<evidence type="ECO:0000313" key="5">
    <source>
        <dbReference type="Proteomes" id="UP001055048"/>
    </source>
</evidence>
<dbReference type="Pfam" id="PF19051">
    <property type="entry name" value="GFO_IDH_MocA_C2"/>
    <property type="match status" value="1"/>
</dbReference>
<dbReference type="NCBIfam" id="TIGR01409">
    <property type="entry name" value="TAT_signal_seq"/>
    <property type="match status" value="1"/>
</dbReference>
<feature type="domain" description="Gfo/Idh/MocA-like oxidoreductase bacterial type C-terminal" evidence="3">
    <location>
        <begin position="214"/>
        <end position="289"/>
    </location>
</feature>
<dbReference type="InterPro" id="IPR043906">
    <property type="entry name" value="Gfo/Idh/MocA_OxRdtase_bact_C"/>
</dbReference>
<dbReference type="PROSITE" id="PS51318">
    <property type="entry name" value="TAT"/>
    <property type="match status" value="1"/>
</dbReference>
<evidence type="ECO:0000313" key="4">
    <source>
        <dbReference type="EMBL" id="GKH12787.1"/>
    </source>
</evidence>
<gene>
    <name evidence="4" type="ORF">CE91St12_09970</name>
</gene>
<dbReference type="InterPro" id="IPR019546">
    <property type="entry name" value="TAT_signal_bac_arc"/>
</dbReference>
<reference evidence="4" key="1">
    <citation type="submission" date="2022-01" db="EMBL/GenBank/DDBJ databases">
        <title>Novel bile acid biosynthetic pathways are enriched in the microbiome of centenarians.</title>
        <authorList>
            <person name="Sato Y."/>
            <person name="Atarashi K."/>
            <person name="Plichta R.D."/>
            <person name="Arai Y."/>
            <person name="Sasajima S."/>
            <person name="Kearney M.S."/>
            <person name="Suda W."/>
            <person name="Takeshita K."/>
            <person name="Sasaki T."/>
            <person name="Okamoto S."/>
            <person name="Skelly N.A."/>
            <person name="Okamura Y."/>
            <person name="Vlamakis H."/>
            <person name="Li Y."/>
            <person name="Tanoue T."/>
            <person name="Takei H."/>
            <person name="Nittono H."/>
            <person name="Narushima S."/>
            <person name="Irie J."/>
            <person name="Itoh H."/>
            <person name="Moriya K."/>
            <person name="Sugiura Y."/>
            <person name="Suematsu M."/>
            <person name="Moritoki N."/>
            <person name="Shibata S."/>
            <person name="Littman R.D."/>
            <person name="Fischbach A.M."/>
            <person name="Uwamino Y."/>
            <person name="Inoue T."/>
            <person name="Honda A."/>
            <person name="Hattori M."/>
            <person name="Murai T."/>
            <person name="Xavier J.R."/>
            <person name="Hirose N."/>
            <person name="Honda K."/>
        </authorList>
    </citation>
    <scope>NUCLEOTIDE SEQUENCE</scope>
    <source>
        <strain evidence="4">CE91-St12</strain>
    </source>
</reference>
<dbReference type="InterPro" id="IPR036291">
    <property type="entry name" value="NAD(P)-bd_dom_sf"/>
</dbReference>
<evidence type="ECO:0000259" key="2">
    <source>
        <dbReference type="Pfam" id="PF01408"/>
    </source>
</evidence>
<accession>A0AA37NHE7</accession>
<dbReference type="Gene3D" id="3.30.360.10">
    <property type="entry name" value="Dihydrodipicolinate Reductase, domain 2"/>
    <property type="match status" value="1"/>
</dbReference>
<organism evidence="4 5">
    <name type="scientific">Bacteroides uniformis</name>
    <dbReference type="NCBI Taxonomy" id="820"/>
    <lineage>
        <taxon>Bacteria</taxon>
        <taxon>Pseudomonadati</taxon>
        <taxon>Bacteroidota</taxon>
        <taxon>Bacteroidia</taxon>
        <taxon>Bacteroidales</taxon>
        <taxon>Bacteroidaceae</taxon>
        <taxon>Bacteroides</taxon>
    </lineage>
</organism>
<dbReference type="GO" id="GO:0000166">
    <property type="term" value="F:nucleotide binding"/>
    <property type="evidence" value="ECO:0007669"/>
    <property type="project" value="InterPro"/>
</dbReference>
<feature type="chain" id="PRO_5041451791" evidence="1">
    <location>
        <begin position="28"/>
        <end position="473"/>
    </location>
</feature>
<dbReference type="InterPro" id="IPR050463">
    <property type="entry name" value="Gfo/Idh/MocA_oxidrdct_glycsds"/>
</dbReference>
<dbReference type="AlphaFoldDB" id="A0AA37NHE7"/>
<name>A0AA37NHE7_BACUN</name>
<comment type="caution">
    <text evidence="4">The sequence shown here is derived from an EMBL/GenBank/DDBJ whole genome shotgun (WGS) entry which is preliminary data.</text>
</comment>
<dbReference type="Gene3D" id="3.40.50.720">
    <property type="entry name" value="NAD(P)-binding Rossmann-like Domain"/>
    <property type="match status" value="1"/>
</dbReference>
<feature type="domain" description="Gfo/Idh/MocA-like oxidoreductase N-terminal" evidence="2">
    <location>
        <begin position="43"/>
        <end position="160"/>
    </location>
</feature>
<feature type="signal peptide" evidence="1">
    <location>
        <begin position="1"/>
        <end position="27"/>
    </location>
</feature>
<evidence type="ECO:0000259" key="3">
    <source>
        <dbReference type="Pfam" id="PF19051"/>
    </source>
</evidence>
<evidence type="ECO:0000256" key="1">
    <source>
        <dbReference type="SAM" id="SignalP"/>
    </source>
</evidence>
<dbReference type="RefSeq" id="WP_025834536.1">
    <property type="nucleotide sequence ID" value="NZ_BQNL01000001.1"/>
</dbReference>
<proteinExistence type="predicted"/>
<dbReference type="InterPro" id="IPR000683">
    <property type="entry name" value="Gfo/Idh/MocA-like_OxRdtase_N"/>
</dbReference>
<dbReference type="EMBL" id="BQNL01000001">
    <property type="protein sequence ID" value="GKH12787.1"/>
    <property type="molecule type" value="Genomic_DNA"/>
</dbReference>
<dbReference type="Proteomes" id="UP001055048">
    <property type="component" value="Unassembled WGS sequence"/>
</dbReference>
<protein>
    <submittedName>
        <fullName evidence="4">Dehydrogenase</fullName>
    </submittedName>
</protein>
<dbReference type="PANTHER" id="PTHR43818:SF3">
    <property type="entry name" value="OXIDOREDUCTASE-RELATED"/>
    <property type="match status" value="1"/>
</dbReference>